<evidence type="ECO:0000313" key="2">
    <source>
        <dbReference type="Proteomes" id="UP000479000"/>
    </source>
</evidence>
<gene>
    <name evidence="1" type="ORF">NTEN_LOCUS22770</name>
</gene>
<proteinExistence type="predicted"/>
<keyword evidence="2" id="KW-1185">Reference proteome</keyword>
<dbReference type="EMBL" id="CADCXU010033702">
    <property type="protein sequence ID" value="CAB0019058.1"/>
    <property type="molecule type" value="Genomic_DNA"/>
</dbReference>
<dbReference type="Proteomes" id="UP000479000">
    <property type="component" value="Unassembled WGS sequence"/>
</dbReference>
<sequence>MADLKKYSYRRRCHLPNRPSVPMRRGYTRPEGCTSPSWVRSLRVYLTPPRVHSGLPRTGVLVTAHLSHSRS</sequence>
<reference evidence="1 2" key="1">
    <citation type="submission" date="2020-02" db="EMBL/GenBank/DDBJ databases">
        <authorList>
            <person name="Ferguson B K."/>
        </authorList>
    </citation>
    <scope>NUCLEOTIDE SEQUENCE [LARGE SCALE GENOMIC DNA]</scope>
</reference>
<protein>
    <submittedName>
        <fullName evidence="1">Uncharacterized protein</fullName>
    </submittedName>
</protein>
<dbReference type="AlphaFoldDB" id="A0A6H5HNM4"/>
<name>A0A6H5HNM4_9HEMI</name>
<accession>A0A6H5HNM4</accession>
<organism evidence="1 2">
    <name type="scientific">Nesidiocoris tenuis</name>
    <dbReference type="NCBI Taxonomy" id="355587"/>
    <lineage>
        <taxon>Eukaryota</taxon>
        <taxon>Metazoa</taxon>
        <taxon>Ecdysozoa</taxon>
        <taxon>Arthropoda</taxon>
        <taxon>Hexapoda</taxon>
        <taxon>Insecta</taxon>
        <taxon>Pterygota</taxon>
        <taxon>Neoptera</taxon>
        <taxon>Paraneoptera</taxon>
        <taxon>Hemiptera</taxon>
        <taxon>Heteroptera</taxon>
        <taxon>Panheteroptera</taxon>
        <taxon>Cimicomorpha</taxon>
        <taxon>Miridae</taxon>
        <taxon>Dicyphina</taxon>
        <taxon>Nesidiocoris</taxon>
    </lineage>
</organism>
<evidence type="ECO:0000313" key="1">
    <source>
        <dbReference type="EMBL" id="CAB0019058.1"/>
    </source>
</evidence>